<organism evidence="2 3">
    <name type="scientific">Ketobacter alkanivorans</name>
    <dbReference type="NCBI Taxonomy" id="1917421"/>
    <lineage>
        <taxon>Bacteria</taxon>
        <taxon>Pseudomonadati</taxon>
        <taxon>Pseudomonadota</taxon>
        <taxon>Gammaproteobacteria</taxon>
        <taxon>Pseudomonadales</taxon>
        <taxon>Ketobacteraceae</taxon>
        <taxon>Ketobacter</taxon>
    </lineage>
</organism>
<evidence type="ECO:0000313" key="3">
    <source>
        <dbReference type="Proteomes" id="UP000235116"/>
    </source>
</evidence>
<reference evidence="3" key="1">
    <citation type="submission" date="2017-08" db="EMBL/GenBank/DDBJ databases">
        <title>Direct submision.</title>
        <authorList>
            <person name="Kim S.-J."/>
            <person name="Rhee S.-K."/>
        </authorList>
    </citation>
    <scope>NUCLEOTIDE SEQUENCE [LARGE SCALE GENOMIC DNA]</scope>
    <source>
        <strain evidence="3">GI5</strain>
    </source>
</reference>
<sequence length="266" mass="28342">MLESERQAYLHALGITQYVALDTIAGAPVLPELTAEQIWPAAPTPAISAEPAQPDIAPQPPESSPAVAEQAAPISEASPRPDIEDDGSIPQLDVSKLRQEQVQPKTAPAKPVIKAQRFALAVITVPERFRLFVELTLPDAPGLSAVEHRMVSDLLGVLGHHNALDQYGAKLYRWPMVDNPRIAADSQAAREGLLGFVASAPPVIKSVFLGTKAASVISDAATGQSFALNGSALDAVACCSLSEMQHDWTRKAEAWGIIHPFLNSID</sequence>
<dbReference type="KEGG" id="kak:Kalk_17680"/>
<evidence type="ECO:0000313" key="2">
    <source>
        <dbReference type="EMBL" id="AUM14142.1"/>
    </source>
</evidence>
<name>A0A2K9LPB6_9GAMM</name>
<gene>
    <name evidence="2" type="ORF">Kalk_17680</name>
</gene>
<protein>
    <submittedName>
        <fullName evidence="2">Uncharacterized protein</fullName>
    </submittedName>
</protein>
<dbReference type="EMBL" id="CP022684">
    <property type="protein sequence ID" value="AUM14142.1"/>
    <property type="molecule type" value="Genomic_DNA"/>
</dbReference>
<feature type="region of interest" description="Disordered" evidence="1">
    <location>
        <begin position="45"/>
        <end position="89"/>
    </location>
</feature>
<keyword evidence="3" id="KW-1185">Reference proteome</keyword>
<accession>A0A2K9LPB6</accession>
<proteinExistence type="predicted"/>
<evidence type="ECO:0000256" key="1">
    <source>
        <dbReference type="SAM" id="MobiDB-lite"/>
    </source>
</evidence>
<dbReference type="Proteomes" id="UP000235116">
    <property type="component" value="Chromosome"/>
</dbReference>
<dbReference type="AlphaFoldDB" id="A0A2K9LPB6"/>